<comment type="caution">
    <text evidence="2">The sequence shown here is derived from an EMBL/GenBank/DDBJ whole genome shotgun (WGS) entry which is preliminary data.</text>
</comment>
<proteinExistence type="predicted"/>
<keyword evidence="3" id="KW-1185">Reference proteome</keyword>
<protein>
    <submittedName>
        <fullName evidence="2">Uncharacterized protein</fullName>
    </submittedName>
</protein>
<evidence type="ECO:0000313" key="3">
    <source>
        <dbReference type="Proteomes" id="UP000032066"/>
    </source>
</evidence>
<evidence type="ECO:0000256" key="1">
    <source>
        <dbReference type="SAM" id="Phobius"/>
    </source>
</evidence>
<gene>
    <name evidence="2" type="ORF">TR51_28240</name>
</gene>
<feature type="transmembrane region" description="Helical" evidence="1">
    <location>
        <begin position="38"/>
        <end position="58"/>
    </location>
</feature>
<keyword evidence="1" id="KW-1133">Transmembrane helix</keyword>
<sequence>MGGVREREHGRLRCLAQGAGEIRRPLSRATLVDAMSDLIYVGVTVAVFAVIALIARGVEKL</sequence>
<dbReference type="STRING" id="2064.TR51_28240"/>
<accession>A0A0D0N3Z0</accession>
<name>A0A0D0N3Z0_KITGR</name>
<dbReference type="PATRIC" id="fig|2064.6.peg.5992"/>
<keyword evidence="1" id="KW-0472">Membrane</keyword>
<organism evidence="2 3">
    <name type="scientific">Kitasatospora griseola</name>
    <name type="common">Streptomyces griseolosporeus</name>
    <dbReference type="NCBI Taxonomy" id="2064"/>
    <lineage>
        <taxon>Bacteria</taxon>
        <taxon>Bacillati</taxon>
        <taxon>Actinomycetota</taxon>
        <taxon>Actinomycetes</taxon>
        <taxon>Kitasatosporales</taxon>
        <taxon>Streptomycetaceae</taxon>
        <taxon>Kitasatospora</taxon>
    </lineage>
</organism>
<dbReference type="EMBL" id="JXZB01000004">
    <property type="protein sequence ID" value="KIQ62815.1"/>
    <property type="molecule type" value="Genomic_DNA"/>
</dbReference>
<dbReference type="AlphaFoldDB" id="A0A0D0N3Z0"/>
<evidence type="ECO:0000313" key="2">
    <source>
        <dbReference type="EMBL" id="KIQ62815.1"/>
    </source>
</evidence>
<dbReference type="Proteomes" id="UP000032066">
    <property type="component" value="Unassembled WGS sequence"/>
</dbReference>
<keyword evidence="1" id="KW-0812">Transmembrane</keyword>
<reference evidence="2 3" key="1">
    <citation type="submission" date="2015-02" db="EMBL/GenBank/DDBJ databases">
        <title>Draft genome sequence of Kitasatospora griseola MF730-N6, a bafilomycin, terpentecin and satosporin producer.</title>
        <authorList>
            <person name="Arens J.C."/>
            <person name="Haltli B."/>
            <person name="Kerr R.G."/>
        </authorList>
    </citation>
    <scope>NUCLEOTIDE SEQUENCE [LARGE SCALE GENOMIC DNA]</scope>
    <source>
        <strain evidence="2 3">MF730-N6</strain>
    </source>
</reference>